<feature type="domain" description="HTH araC/xylS-type" evidence="4">
    <location>
        <begin position="140"/>
        <end position="238"/>
    </location>
</feature>
<evidence type="ECO:0000313" key="5">
    <source>
        <dbReference type="EMBL" id="NQX47993.1"/>
    </source>
</evidence>
<dbReference type="Pfam" id="PF12833">
    <property type="entry name" value="HTH_18"/>
    <property type="match status" value="1"/>
</dbReference>
<keyword evidence="1" id="KW-0805">Transcription regulation</keyword>
<dbReference type="PANTHER" id="PTHR43280">
    <property type="entry name" value="ARAC-FAMILY TRANSCRIPTIONAL REGULATOR"/>
    <property type="match status" value="1"/>
</dbReference>
<comment type="caution">
    <text evidence="5">The sequence shown here is derived from an EMBL/GenBank/DDBJ whole genome shotgun (WGS) entry which is preliminary data.</text>
</comment>
<dbReference type="EMBL" id="JABMKX010000012">
    <property type="protein sequence ID" value="NQX47993.1"/>
    <property type="molecule type" value="Genomic_DNA"/>
</dbReference>
<keyword evidence="2" id="KW-0238">DNA-binding</keyword>
<evidence type="ECO:0000256" key="1">
    <source>
        <dbReference type="ARBA" id="ARBA00023015"/>
    </source>
</evidence>
<keyword evidence="6" id="KW-1185">Reference proteome</keyword>
<dbReference type="InterPro" id="IPR018060">
    <property type="entry name" value="HTH_AraC"/>
</dbReference>
<protein>
    <submittedName>
        <fullName evidence="5">Helix-turn-helix transcriptional regulator</fullName>
    </submittedName>
</protein>
<sequence length="245" mass="28369">MNNYPSYVFITYIIEGTGKLELGFTNIKVAPGELYVIPLTGSELSRAVESKPQFCLLENIHCTESLGEAAPLLPMKWKILKKHQEEFVKLLKLMSYHQKEANSIMSTGFVSIWTAFMEFLLSAPKRAELQTFDEDNLTIHKALHLIGNSFMNRTSVGEISRQVAMSTRQFQRKFKALTGRTYKQFLQEIRIRHSCGLLMFTSLNVQTIAEYVGIYDMYHFYRLFREYCGMTPAAFRQLRQLDSLF</sequence>
<name>A0ABX2DTH9_9BACL</name>
<accession>A0ABX2DTH9</accession>
<evidence type="ECO:0000256" key="3">
    <source>
        <dbReference type="ARBA" id="ARBA00023163"/>
    </source>
</evidence>
<proteinExistence type="predicted"/>
<dbReference type="InterPro" id="IPR018062">
    <property type="entry name" value="HTH_AraC-typ_CS"/>
</dbReference>
<dbReference type="SMART" id="SM00342">
    <property type="entry name" value="HTH_ARAC"/>
    <property type="match status" value="1"/>
</dbReference>
<reference evidence="5 6" key="1">
    <citation type="submission" date="2020-05" db="EMBL/GenBank/DDBJ databases">
        <title>Paenibacillus glebae, sp. nov., Paenibacillus humi sp. nov., Paenibacillus pedi sp. nov., Paenibacillus terrestris sp. nov. and Paenibacillus terricola sp. nov., isolated from a forest top soil sample.</title>
        <authorList>
            <person name="Qi S."/>
            <person name="Carlier A."/>
            <person name="Cnockaert M."/>
            <person name="Vandamme P."/>
        </authorList>
    </citation>
    <scope>NUCLEOTIDE SEQUENCE [LARGE SCALE GENOMIC DNA]</scope>
    <source>
        <strain evidence="5 6">LMG 29502</strain>
    </source>
</reference>
<dbReference type="Proteomes" id="UP000711047">
    <property type="component" value="Unassembled WGS sequence"/>
</dbReference>
<evidence type="ECO:0000259" key="4">
    <source>
        <dbReference type="PROSITE" id="PS01124"/>
    </source>
</evidence>
<keyword evidence="3" id="KW-0804">Transcription</keyword>
<dbReference type="PROSITE" id="PS00041">
    <property type="entry name" value="HTH_ARAC_FAMILY_1"/>
    <property type="match status" value="1"/>
</dbReference>
<evidence type="ECO:0000256" key="2">
    <source>
        <dbReference type="ARBA" id="ARBA00023125"/>
    </source>
</evidence>
<dbReference type="InterPro" id="IPR009057">
    <property type="entry name" value="Homeodomain-like_sf"/>
</dbReference>
<gene>
    <name evidence="5" type="ORF">HQN87_21950</name>
</gene>
<dbReference type="SUPFAM" id="SSF46689">
    <property type="entry name" value="Homeodomain-like"/>
    <property type="match status" value="2"/>
</dbReference>
<dbReference type="PANTHER" id="PTHR43280:SF2">
    <property type="entry name" value="HTH-TYPE TRANSCRIPTIONAL REGULATOR EXSA"/>
    <property type="match status" value="1"/>
</dbReference>
<dbReference type="Gene3D" id="1.10.10.60">
    <property type="entry name" value="Homeodomain-like"/>
    <property type="match status" value="2"/>
</dbReference>
<evidence type="ECO:0000313" key="6">
    <source>
        <dbReference type="Proteomes" id="UP000711047"/>
    </source>
</evidence>
<organism evidence="5 6">
    <name type="scientific">Paenibacillus tritici</name>
    <dbReference type="NCBI Taxonomy" id="1873425"/>
    <lineage>
        <taxon>Bacteria</taxon>
        <taxon>Bacillati</taxon>
        <taxon>Bacillota</taxon>
        <taxon>Bacilli</taxon>
        <taxon>Bacillales</taxon>
        <taxon>Paenibacillaceae</taxon>
        <taxon>Paenibacillus</taxon>
    </lineage>
</organism>
<dbReference type="RefSeq" id="WP_173137663.1">
    <property type="nucleotide sequence ID" value="NZ_JABMKX010000012.1"/>
</dbReference>
<dbReference type="PROSITE" id="PS01124">
    <property type="entry name" value="HTH_ARAC_FAMILY_2"/>
    <property type="match status" value="1"/>
</dbReference>